<name>A0A383BX77_9ZZZZ</name>
<organism evidence="1">
    <name type="scientific">marine metagenome</name>
    <dbReference type="NCBI Taxonomy" id="408172"/>
    <lineage>
        <taxon>unclassified sequences</taxon>
        <taxon>metagenomes</taxon>
        <taxon>ecological metagenomes</taxon>
    </lineage>
</organism>
<feature type="non-terminal residue" evidence="1">
    <location>
        <position position="90"/>
    </location>
</feature>
<dbReference type="AlphaFoldDB" id="A0A383BX77"/>
<proteinExistence type="predicted"/>
<evidence type="ECO:0000313" key="1">
    <source>
        <dbReference type="EMBL" id="SVE24777.1"/>
    </source>
</evidence>
<protein>
    <submittedName>
        <fullName evidence="1">Uncharacterized protein</fullName>
    </submittedName>
</protein>
<dbReference type="EMBL" id="UINC01204170">
    <property type="protein sequence ID" value="SVE24777.1"/>
    <property type="molecule type" value="Genomic_DNA"/>
</dbReference>
<sequence>MSVNKFISKICNLPVPLKKKDVPSPIMLKKVFSHMHSRIMESKTGSFRFKEDETQVLLLALEKAIEHGYLQDESDRLYELERRVNDGRNA</sequence>
<reference evidence="1" key="1">
    <citation type="submission" date="2018-05" db="EMBL/GenBank/DDBJ databases">
        <authorList>
            <person name="Lanie J.A."/>
            <person name="Ng W.-L."/>
            <person name="Kazmierczak K.M."/>
            <person name="Andrzejewski T.M."/>
            <person name="Davidsen T.M."/>
            <person name="Wayne K.J."/>
            <person name="Tettelin H."/>
            <person name="Glass J.I."/>
            <person name="Rusch D."/>
            <person name="Podicherti R."/>
            <person name="Tsui H.-C.T."/>
            <person name="Winkler M.E."/>
        </authorList>
    </citation>
    <scope>NUCLEOTIDE SEQUENCE</scope>
</reference>
<accession>A0A383BX77</accession>
<gene>
    <name evidence="1" type="ORF">METZ01_LOCUS477631</name>
</gene>